<keyword evidence="3" id="KW-1185">Reference proteome</keyword>
<name>A0AAD6Y271_9AGAR</name>
<evidence type="ECO:0000256" key="1">
    <source>
        <dbReference type="SAM" id="MobiDB-lite"/>
    </source>
</evidence>
<feature type="compositionally biased region" description="Basic and acidic residues" evidence="1">
    <location>
        <begin position="769"/>
        <end position="778"/>
    </location>
</feature>
<accession>A0AAD6Y271</accession>
<feature type="region of interest" description="Disordered" evidence="1">
    <location>
        <begin position="759"/>
        <end position="778"/>
    </location>
</feature>
<comment type="caution">
    <text evidence="2">The sequence shown here is derived from an EMBL/GenBank/DDBJ whole genome shotgun (WGS) entry which is preliminary data.</text>
</comment>
<reference evidence="2" key="1">
    <citation type="submission" date="2023-03" db="EMBL/GenBank/DDBJ databases">
        <title>Massive genome expansion in bonnet fungi (Mycena s.s.) driven by repeated elements and novel gene families across ecological guilds.</title>
        <authorList>
            <consortium name="Lawrence Berkeley National Laboratory"/>
            <person name="Harder C.B."/>
            <person name="Miyauchi S."/>
            <person name="Viragh M."/>
            <person name="Kuo A."/>
            <person name="Thoen E."/>
            <person name="Andreopoulos B."/>
            <person name="Lu D."/>
            <person name="Skrede I."/>
            <person name="Drula E."/>
            <person name="Henrissat B."/>
            <person name="Morin E."/>
            <person name="Kohler A."/>
            <person name="Barry K."/>
            <person name="LaButti K."/>
            <person name="Morin E."/>
            <person name="Salamov A."/>
            <person name="Lipzen A."/>
            <person name="Mereny Z."/>
            <person name="Hegedus B."/>
            <person name="Baldrian P."/>
            <person name="Stursova M."/>
            <person name="Weitz H."/>
            <person name="Taylor A."/>
            <person name="Grigoriev I.V."/>
            <person name="Nagy L.G."/>
            <person name="Martin F."/>
            <person name="Kauserud H."/>
        </authorList>
    </citation>
    <scope>NUCLEOTIDE SEQUENCE</scope>
    <source>
        <strain evidence="2">9144</strain>
    </source>
</reference>
<protein>
    <submittedName>
        <fullName evidence="2">Uncharacterized protein</fullName>
    </submittedName>
</protein>
<dbReference type="InterPro" id="IPR053354">
    <property type="entry name" value="MGDG_epimerase"/>
</dbReference>
<proteinExistence type="predicted"/>
<sequence length="778" mass="89171">MHEDSHQRDIPDIREGEGLYYRAHRPVVSTVAPERLRQIFIDVEVGNWESMSILARDTVQSQVDAHVAYAKSCTRTPPLTDLTAVMIPREHTADDLSRIPNHLWANIPYPIFRRLLKATSQLSLESQMDDQIDNCDWRFGLVNLEDAEAMFPDSTVDTGARVITRPAMFPGFHVLGALRHLRLCIQPSATLFKLQFNKMTGGLLKYLNWRNVIVAGGIVLGALHAVHRLSPVTEEQWVTSDIDIYVYGLDSKTATEKIDHIFNVYGSNIPGSAQVLVVRNSKTITFYSQYPTRRLQIVLKLVKSPKDVLLNFDLDICAMGWDGSELWMLPRAARALESKNQLGIRWISELRKYFGAPYATTSLPDALAKNSGMPRLQLGYGIRILGSYLSSLAESQQNLDSIARGERLFPLNIHTLADTARRWTERVIRSHQIRQNTRATPGQPFRCTPILLENGDQKTSEPQGHSCLSGFSVFMQHVALWEMERREEVMIEQVEWAVAFYSEDSDLAYDDTPRYQWDNEFNLTEFTQLLTSFNRMHMTRWLPRNGRVGDVDFGESQENWIVVPQILRTMKRVSYASELDSVLLEDIAMPVLLPANFALYANTLVEEAQKDAGLEPKDILIPVNASLTMTDLDSDATLHLFIWLIPASLMWQQLDSRIDEVFEAIRAFYHIHDRIYNRDLTLEEIEFFQDSNQERAWHMNAQKNIHKRLITELSRRARAVSSEKDDKDEFAAFARWIGRKPISVDHFYRSGGVYDDDMLRSEGSLSDENNMRENGEDD</sequence>
<dbReference type="PANTHER" id="PTHR43558">
    <property type="entry name" value="REDUCTASE, PUTATIVE (AFU_ORTHOLOGUE AFUA_3G10540)-RELATED"/>
    <property type="match status" value="1"/>
</dbReference>
<evidence type="ECO:0000313" key="2">
    <source>
        <dbReference type="EMBL" id="KAJ7191045.1"/>
    </source>
</evidence>
<dbReference type="Proteomes" id="UP001219525">
    <property type="component" value="Unassembled WGS sequence"/>
</dbReference>
<gene>
    <name evidence="2" type="ORF">GGX14DRAFT_407475</name>
</gene>
<organism evidence="2 3">
    <name type="scientific">Mycena pura</name>
    <dbReference type="NCBI Taxonomy" id="153505"/>
    <lineage>
        <taxon>Eukaryota</taxon>
        <taxon>Fungi</taxon>
        <taxon>Dikarya</taxon>
        <taxon>Basidiomycota</taxon>
        <taxon>Agaricomycotina</taxon>
        <taxon>Agaricomycetes</taxon>
        <taxon>Agaricomycetidae</taxon>
        <taxon>Agaricales</taxon>
        <taxon>Marasmiineae</taxon>
        <taxon>Mycenaceae</taxon>
        <taxon>Mycena</taxon>
    </lineage>
</organism>
<dbReference type="AlphaFoldDB" id="A0AAD6Y271"/>
<dbReference type="EMBL" id="JARJCW010000138">
    <property type="protein sequence ID" value="KAJ7191045.1"/>
    <property type="molecule type" value="Genomic_DNA"/>
</dbReference>
<dbReference type="PANTHER" id="PTHR43558:SF6">
    <property type="entry name" value="REDUCTASE, PUTATIVE (AFU_ORTHOLOGUE AFUA_3G10540)-RELATED"/>
    <property type="match status" value="1"/>
</dbReference>
<evidence type="ECO:0000313" key="3">
    <source>
        <dbReference type="Proteomes" id="UP001219525"/>
    </source>
</evidence>